<dbReference type="STRING" id="1461322.OJ16_19165"/>
<dbReference type="GO" id="GO:0016020">
    <property type="term" value="C:membrane"/>
    <property type="evidence" value="ECO:0007669"/>
    <property type="project" value="InterPro"/>
</dbReference>
<sequence length="1779" mass="194959">MKKLILATAISSVLLGCGGGDSDPVVNTPNVYERLSEKYGVDYDTVYNACTFEEYKCKLVSDTGTLTTPTYSANLENGEFTSRQEFSYKDAVSVSVVEGSAKFVDVDRKSTIIQNNKSITASISNGVVSVESISQFDKASIETWGTMISPAFYSELELTLSDGTNEIVSVVNHTYAIGHSEPDESLALFNEILASGEVVWGDDVVEPDPNVAPVVNPISHVETTERNETTVQVNATDANNDKLTYSLANRVSFASIDPETGLITLSPMNYQSGEYNLTVNVTDGKLISSAAFQITVNKGSFGAAPVIQQVDDFTITGNSGYNMTISDAEDSLFDLKVSLVSDDDWIKIVKSQNQWWRMDIKPQNKDVGQHVVKILAEDSDGNRTSMSFRITVNKYVQDNNNGETVSDFDIRPELLAKNVPDYPNLNDQYELDKITAPLDSFNNASSKGNDAGSTKKDFLVETFYNIRHRDTSNSFAEFKDATVFADAPTFPTTGTHNTDSHYVGAYKKSFLENRLDYYNFLRATYGAANAYISSYKQASAQTGAWVGASTGTDYLNTTLGITHEGIVNSANTARTNGVLKTTTSPSGNQSGNGHLNSNKETVLSMFANAPKFFLPTSKDVGLSSYNSSFVWLMNDVNPDQDFGVDSVSERTYYDSYPELNSPEGVLMYPSHGYFPVQTQDTNQSVTVKLNGYASEVLAGQFTTVDLQLFKHEKDGDLTSLGKPMASTQDYYEHRSGVYKIKMRDSWWNIIKGDITNNYYTVRYTFHSNKVLKPFYMNPTVGERVVLQTTYFDMNKELVEHEKNLSELDSFEVVVGSETEIDLGLGEYTLHDAPDWITISEDGSLIVDASKVKSGLTTITVAVVDQNGNISYVDVVINVANKPSLDIDDGQSNHAPVTADQSITVNSEEINTLQIDATDIDRDKLTYSIDTNLDWVSIDKNGLITIDSDGLNDSTSLVTVKVSDGQITVKSTVEITVNKIGLALSGVTSETDVRVIELSWDNDPSATSYMITRNGTDLTEVSGLTYSDSTSHVNREFTYTVRSCVDDVCDGIPSNSLTIKTGSIVLYLETSGLDTSVPNSFNPNYVVHGAWDNANHTNANGRKRARLSNYFDGNTGNNLYRWHLITQPSNGQICPIDASVKYAHGAPEVSLAISCTTPAYVETQTKSITIQAGSANGVGSPLVLKRVSDDVVINSNAYLYESSNESIATVNEQGFLTGVNGGEVTITVTPNPEYYGKGGSDTYQVIVENLGHYTMNKFDYGQQLMLPSTNSHQVLTPNLGFLVRAYPVAKSAENVTMPSLEFVVELGNEQAVYPVTCPSELPLTQIEGNDYGLDNSCYAKVEGEKVNLVTQESRFFYRDANTGAEFTINPKVNTRYSLPVTIVPVTANGDPAKLPNVELVKQRLLQTMPFANVDLRVREPYIYNGDESKIGTFLGIADSLRKAESRIEGEHYIAYVNTPDQCSVMGVAYVGGLHASGIRDIDCLGEGYSVHRATPHELGHNFSLNHAPAGYNAVGWDAFWKQEPQPWEGAKNGWMSFAPIIKTDTTGVATIASRDEDGTVNTDVMGYQQGQYFSEYSHKKMANYINVRNTYLNPLQEGKSLVVREEATVISGSIDSKGLVTFKPVSTYVAMIDEPAMNSDFELRIATSSGDQVYPLTVVTTGNDETTLHFSVAIPKVNGIQDLNISYKSNELVKKELSRGKSSKNGFTSSVDVYGHDAVITWNASAYPWLTVYGTTFDGENKLLSHNALSGEIELDVENIEQIVVTLSDGLNITTETIKL</sequence>
<dbReference type="Pfam" id="PF02368">
    <property type="entry name" value="Big_2"/>
    <property type="match status" value="1"/>
</dbReference>
<dbReference type="CDD" id="cd11304">
    <property type="entry name" value="Cadherin_repeat"/>
    <property type="match status" value="1"/>
</dbReference>
<organism evidence="2 3">
    <name type="scientific">Vibrio renipiscarius</name>
    <dbReference type="NCBI Taxonomy" id="1461322"/>
    <lineage>
        <taxon>Bacteria</taxon>
        <taxon>Pseudomonadati</taxon>
        <taxon>Pseudomonadota</taxon>
        <taxon>Gammaproteobacteria</taxon>
        <taxon>Vibrionales</taxon>
        <taxon>Vibrionaceae</taxon>
        <taxon>Vibrio</taxon>
    </lineage>
</organism>
<accession>A0A0C2K0F6</accession>
<accession>A0A0C2NH14</accession>
<dbReference type="PROSITE" id="PS51257">
    <property type="entry name" value="PROKAR_LIPOPROTEIN"/>
    <property type="match status" value="1"/>
</dbReference>
<dbReference type="PROSITE" id="PS50268">
    <property type="entry name" value="CADHERIN_2"/>
    <property type="match status" value="1"/>
</dbReference>
<dbReference type="InterPro" id="IPR008964">
    <property type="entry name" value="Invasin/intimin_cell_adhesion"/>
</dbReference>
<dbReference type="SUPFAM" id="SSF55486">
    <property type="entry name" value="Metalloproteases ('zincins'), catalytic domain"/>
    <property type="match status" value="1"/>
</dbReference>
<feature type="domain" description="Cadherin" evidence="1">
    <location>
        <begin position="222"/>
        <end position="307"/>
    </location>
</feature>
<protein>
    <recommendedName>
        <fullName evidence="1">Cadherin domain-containing protein</fullName>
    </recommendedName>
</protein>
<dbReference type="SUPFAM" id="SSF49313">
    <property type="entry name" value="Cadherin-like"/>
    <property type="match status" value="1"/>
</dbReference>
<gene>
    <name evidence="2" type="ORF">OJ16_19165</name>
</gene>
<dbReference type="Gene3D" id="2.60.40.10">
    <property type="entry name" value="Immunoglobulins"/>
    <property type="match status" value="3"/>
</dbReference>
<dbReference type="Proteomes" id="UP000031672">
    <property type="component" value="Unassembled WGS sequence"/>
</dbReference>
<dbReference type="Pfam" id="PF05345">
    <property type="entry name" value="He_PIG"/>
    <property type="match status" value="1"/>
</dbReference>
<dbReference type="EMBL" id="JTKH01000025">
    <property type="protein sequence ID" value="KII75403.1"/>
    <property type="molecule type" value="Genomic_DNA"/>
</dbReference>
<dbReference type="InterPro" id="IPR013783">
    <property type="entry name" value="Ig-like_fold"/>
</dbReference>
<dbReference type="Gene3D" id="2.60.40.1080">
    <property type="match status" value="1"/>
</dbReference>
<dbReference type="InterPro" id="IPR003343">
    <property type="entry name" value="Big_2"/>
</dbReference>
<dbReference type="InterPro" id="IPR015919">
    <property type="entry name" value="Cadherin-like_sf"/>
</dbReference>
<dbReference type="GO" id="GO:0005509">
    <property type="term" value="F:calcium ion binding"/>
    <property type="evidence" value="ECO:0007669"/>
    <property type="project" value="InterPro"/>
</dbReference>
<proteinExistence type="predicted"/>
<dbReference type="GO" id="GO:0007156">
    <property type="term" value="P:homophilic cell adhesion via plasma membrane adhesion molecules"/>
    <property type="evidence" value="ECO:0007669"/>
    <property type="project" value="InterPro"/>
</dbReference>
<keyword evidence="3" id="KW-1185">Reference proteome</keyword>
<dbReference type="RefSeq" id="WP_040993055.1">
    <property type="nucleotide sequence ID" value="NZ_JTKH01000025.1"/>
</dbReference>
<evidence type="ECO:0000259" key="1">
    <source>
        <dbReference type="PROSITE" id="PS50268"/>
    </source>
</evidence>
<dbReference type="SUPFAM" id="SSF49373">
    <property type="entry name" value="Invasin/intimin cell-adhesion fragments"/>
    <property type="match status" value="1"/>
</dbReference>
<comment type="caution">
    <text evidence="2">The sequence shown here is derived from an EMBL/GenBank/DDBJ whole genome shotgun (WGS) entry which is preliminary data.</text>
</comment>
<dbReference type="OrthoDB" id="9813456at2"/>
<evidence type="ECO:0000313" key="3">
    <source>
        <dbReference type="Proteomes" id="UP000031672"/>
    </source>
</evidence>
<reference evidence="2 3" key="1">
    <citation type="submission" date="2014-11" db="EMBL/GenBank/DDBJ databases">
        <title>Draft Genome Sequence of Vibrio piscirenalis strains CECT 8603T and CECT 8604, two marine Gammaproteobacterium isolated from cultured gilthead sea bream (Sparus aurata).</title>
        <authorList>
            <person name="Arahal D.R."/>
            <person name="Rodrigo-Torres L."/>
            <person name="Lucena T."/>
            <person name="Pujalte M.J."/>
        </authorList>
    </citation>
    <scope>NUCLEOTIDE SEQUENCE [LARGE SCALE GENOMIC DNA]</scope>
    <source>
        <strain evidence="2 3">DCR 1-4-2</strain>
    </source>
</reference>
<name>A0A0C2K0F6_9VIBR</name>
<evidence type="ECO:0000313" key="2">
    <source>
        <dbReference type="EMBL" id="KII75403.1"/>
    </source>
</evidence>
<dbReference type="InterPro" id="IPR002126">
    <property type="entry name" value="Cadherin-like_dom"/>
</dbReference>